<evidence type="ECO:0008006" key="3">
    <source>
        <dbReference type="Google" id="ProtNLM"/>
    </source>
</evidence>
<accession>A0A507BAT9</accession>
<dbReference type="Gene3D" id="3.30.420.40">
    <property type="match status" value="2"/>
</dbReference>
<dbReference type="InterPro" id="IPR043129">
    <property type="entry name" value="ATPase_NBD"/>
</dbReference>
<sequence length="429" mass="45814">MVGLNVLGLNCGTSIDGTGIDVAHCRISHIPSSNDVAIEVLSYAEIPVNPDLRSQVLRLCRPNQKDAATSMAEVCDLNFALGREFARAIQESGIDLAKVDIVASHGQTLWHQPNGENRSTLQMAEPAVIAQKTKRTVVSGFRVAELAAGRQGAPLAGFFEACLLSDPGVVRISQNIGGMGNATVLVGQKKAKGAESSYFAFDTGPGNVFIDAAVRILSDSKQHYDCDGALGARGEAEIDEKAVADYLASEPYFNQQPPKTTGRELFSDDVARRLVDQMRASGKSPEAIIATITRITAESIARAYDNFVVPLVKDGDHIDEIYICGGGAYNPNILKHLQARFPDSKVLKLDDAPMKLEASAKEAVMFALLGFLCVSGQTVPLAQGSESLEPSIMGVVTPGDNYRELMKQVVQEPDFGNHGVLGSIKIVGS</sequence>
<evidence type="ECO:0000313" key="2">
    <source>
        <dbReference type="Proteomes" id="UP000319257"/>
    </source>
</evidence>
<organism evidence="1 2">
    <name type="scientific">Thyridium curvatum</name>
    <dbReference type="NCBI Taxonomy" id="1093900"/>
    <lineage>
        <taxon>Eukaryota</taxon>
        <taxon>Fungi</taxon>
        <taxon>Dikarya</taxon>
        <taxon>Ascomycota</taxon>
        <taxon>Pezizomycotina</taxon>
        <taxon>Sordariomycetes</taxon>
        <taxon>Sordariomycetidae</taxon>
        <taxon>Thyridiales</taxon>
        <taxon>Thyridiaceae</taxon>
        <taxon>Thyridium</taxon>
    </lineage>
</organism>
<dbReference type="STRING" id="1093900.A0A507BAT9"/>
<protein>
    <recommendedName>
        <fullName evidence="3">Anhydro-N-acetylmuramic acid kinase</fullName>
    </recommendedName>
</protein>
<comment type="caution">
    <text evidence="1">The sequence shown here is derived from an EMBL/GenBank/DDBJ whole genome shotgun (WGS) entry which is preliminary data.</text>
</comment>
<dbReference type="GO" id="GO:0006040">
    <property type="term" value="P:amino sugar metabolic process"/>
    <property type="evidence" value="ECO:0007669"/>
    <property type="project" value="InterPro"/>
</dbReference>
<dbReference type="OrthoDB" id="5427593at2759"/>
<dbReference type="GO" id="GO:0016773">
    <property type="term" value="F:phosphotransferase activity, alcohol group as acceptor"/>
    <property type="evidence" value="ECO:0007669"/>
    <property type="project" value="InterPro"/>
</dbReference>
<evidence type="ECO:0000313" key="1">
    <source>
        <dbReference type="EMBL" id="TPX13700.1"/>
    </source>
</evidence>
<gene>
    <name evidence="1" type="ORF">E0L32_005903</name>
</gene>
<dbReference type="PANTHER" id="PTHR30605">
    <property type="entry name" value="ANHYDRO-N-ACETYLMURAMIC ACID KINASE"/>
    <property type="match status" value="1"/>
</dbReference>
<dbReference type="AlphaFoldDB" id="A0A507BAT9"/>
<name>A0A507BAT9_9PEZI</name>
<dbReference type="InterPro" id="IPR005338">
    <property type="entry name" value="Anhydro_N_Ac-Mur_kinase"/>
</dbReference>
<dbReference type="SUPFAM" id="SSF53067">
    <property type="entry name" value="Actin-like ATPase domain"/>
    <property type="match status" value="1"/>
</dbReference>
<dbReference type="GO" id="GO:0005524">
    <property type="term" value="F:ATP binding"/>
    <property type="evidence" value="ECO:0007669"/>
    <property type="project" value="InterPro"/>
</dbReference>
<dbReference type="GeneID" id="41973350"/>
<dbReference type="PANTHER" id="PTHR30605:SF0">
    <property type="entry name" value="ANHYDRO-N-ACETYLMURAMIC ACID KINASE"/>
    <property type="match status" value="1"/>
</dbReference>
<dbReference type="Proteomes" id="UP000319257">
    <property type="component" value="Unassembled WGS sequence"/>
</dbReference>
<dbReference type="RefSeq" id="XP_030995411.1">
    <property type="nucleotide sequence ID" value="XM_031140476.1"/>
</dbReference>
<proteinExistence type="predicted"/>
<reference evidence="1 2" key="1">
    <citation type="submission" date="2019-06" db="EMBL/GenBank/DDBJ databases">
        <title>Draft genome sequence of the filamentous fungus Phialemoniopsis curvata isolated from diesel fuel.</title>
        <authorList>
            <person name="Varaljay V.A."/>
            <person name="Lyon W.J."/>
            <person name="Crouch A.L."/>
            <person name="Drake C.E."/>
            <person name="Hollomon J.M."/>
            <person name="Nadeau L.J."/>
            <person name="Nunn H.S."/>
            <person name="Stevenson B.S."/>
            <person name="Bojanowski C.L."/>
            <person name="Crookes-Goodson W.J."/>
        </authorList>
    </citation>
    <scope>NUCLEOTIDE SEQUENCE [LARGE SCALE GENOMIC DNA]</scope>
    <source>
        <strain evidence="1 2">D216</strain>
    </source>
</reference>
<keyword evidence="2" id="KW-1185">Reference proteome</keyword>
<dbReference type="EMBL" id="SKBQ01000032">
    <property type="protein sequence ID" value="TPX13700.1"/>
    <property type="molecule type" value="Genomic_DNA"/>
</dbReference>
<dbReference type="InParanoid" id="A0A507BAT9"/>
<dbReference type="Pfam" id="PF03702">
    <property type="entry name" value="AnmK"/>
    <property type="match status" value="1"/>
</dbReference>
<dbReference type="GO" id="GO:0009254">
    <property type="term" value="P:peptidoglycan turnover"/>
    <property type="evidence" value="ECO:0007669"/>
    <property type="project" value="InterPro"/>
</dbReference>